<dbReference type="EMBL" id="MDYQ01000150">
    <property type="protein sequence ID" value="PRP80402.1"/>
    <property type="molecule type" value="Genomic_DNA"/>
</dbReference>
<sequence>MSCPYDQLIDKIEQLDSTGKRLTISQKKEQKYAQQLKEILQRIAESDVQYHEACIVLGVTLPSPHQVLWFVQEDITCTDKQLRSMMMQLVSVDALNERMPPLKLSLLLKCKRQDAERFEKNGLIPREFNPTKGKKGRKTIEIRMGDNVMVEEREVQVGSEYHLEEDSVWCQMGDSIQGYKPS</sequence>
<keyword evidence="2" id="KW-1185">Reference proteome</keyword>
<dbReference type="InParanoid" id="A0A2P6N8Y8"/>
<reference evidence="1 2" key="1">
    <citation type="journal article" date="2018" name="Genome Biol. Evol.">
        <title>Multiple Roots of Fruiting Body Formation in Amoebozoa.</title>
        <authorList>
            <person name="Hillmann F."/>
            <person name="Forbes G."/>
            <person name="Novohradska S."/>
            <person name="Ferling I."/>
            <person name="Riege K."/>
            <person name="Groth M."/>
            <person name="Westermann M."/>
            <person name="Marz M."/>
            <person name="Spaller T."/>
            <person name="Winckler T."/>
            <person name="Schaap P."/>
            <person name="Glockner G."/>
        </authorList>
    </citation>
    <scope>NUCLEOTIDE SEQUENCE [LARGE SCALE GENOMIC DNA]</scope>
    <source>
        <strain evidence="1 2">Jena</strain>
    </source>
</reference>
<comment type="caution">
    <text evidence="1">The sequence shown here is derived from an EMBL/GenBank/DDBJ whole genome shotgun (WGS) entry which is preliminary data.</text>
</comment>
<proteinExistence type="predicted"/>
<name>A0A2P6N8Y8_9EUKA</name>
<organism evidence="1 2">
    <name type="scientific">Planoprotostelium fungivorum</name>
    <dbReference type="NCBI Taxonomy" id="1890364"/>
    <lineage>
        <taxon>Eukaryota</taxon>
        <taxon>Amoebozoa</taxon>
        <taxon>Evosea</taxon>
        <taxon>Variosea</taxon>
        <taxon>Cavosteliida</taxon>
        <taxon>Cavosteliaceae</taxon>
        <taxon>Planoprotostelium</taxon>
    </lineage>
</organism>
<gene>
    <name evidence="1" type="ORF">PROFUN_11948</name>
</gene>
<evidence type="ECO:0000313" key="1">
    <source>
        <dbReference type="EMBL" id="PRP80402.1"/>
    </source>
</evidence>
<dbReference type="AlphaFoldDB" id="A0A2P6N8Y8"/>
<evidence type="ECO:0000313" key="2">
    <source>
        <dbReference type="Proteomes" id="UP000241769"/>
    </source>
</evidence>
<protein>
    <submittedName>
        <fullName evidence="1">Uncharacterized protein</fullName>
    </submittedName>
</protein>
<dbReference type="Proteomes" id="UP000241769">
    <property type="component" value="Unassembled WGS sequence"/>
</dbReference>
<dbReference type="InterPro" id="IPR053729">
    <property type="entry name" value="MAD2L1BP_domain_sf"/>
</dbReference>
<accession>A0A2P6N8Y8</accession>
<dbReference type="Gene3D" id="3.30.900.20">
    <property type="match status" value="1"/>
</dbReference>